<dbReference type="InterPro" id="IPR038717">
    <property type="entry name" value="Tc1-like_DDE_dom"/>
</dbReference>
<dbReference type="SUPFAM" id="SSF46689">
    <property type="entry name" value="Homeodomain-like"/>
    <property type="match status" value="1"/>
</dbReference>
<evidence type="ECO:0000259" key="1">
    <source>
        <dbReference type="Pfam" id="PF13358"/>
    </source>
</evidence>
<dbReference type="EMBL" id="LAZR01020908">
    <property type="protein sequence ID" value="KKL87179.1"/>
    <property type="molecule type" value="Genomic_DNA"/>
</dbReference>
<proteinExistence type="predicted"/>
<protein>
    <recommendedName>
        <fullName evidence="1">Tc1-like transposase DDE domain-containing protein</fullName>
    </recommendedName>
</protein>
<dbReference type="AlphaFoldDB" id="A0A0F9FL89"/>
<gene>
    <name evidence="2" type="ORF">LCGC14_1937300</name>
</gene>
<organism evidence="2">
    <name type="scientific">marine sediment metagenome</name>
    <dbReference type="NCBI Taxonomy" id="412755"/>
    <lineage>
        <taxon>unclassified sequences</taxon>
        <taxon>metagenomes</taxon>
        <taxon>ecological metagenomes</taxon>
    </lineage>
</organism>
<comment type="caution">
    <text evidence="2">The sequence shown here is derived from an EMBL/GenBank/DDBJ whole genome shotgun (WGS) entry which is preliminary data.</text>
</comment>
<dbReference type="GO" id="GO:0003676">
    <property type="term" value="F:nucleic acid binding"/>
    <property type="evidence" value="ECO:0007669"/>
    <property type="project" value="InterPro"/>
</dbReference>
<reference evidence="2" key="1">
    <citation type="journal article" date="2015" name="Nature">
        <title>Complex archaea that bridge the gap between prokaryotes and eukaryotes.</title>
        <authorList>
            <person name="Spang A."/>
            <person name="Saw J.H."/>
            <person name="Jorgensen S.L."/>
            <person name="Zaremba-Niedzwiedzka K."/>
            <person name="Martijn J."/>
            <person name="Lind A.E."/>
            <person name="van Eijk R."/>
            <person name="Schleper C."/>
            <person name="Guy L."/>
            <person name="Ettema T.J."/>
        </authorList>
    </citation>
    <scope>NUCLEOTIDE SEQUENCE</scope>
</reference>
<name>A0A0F9FL89_9ZZZZ</name>
<dbReference type="Pfam" id="PF13358">
    <property type="entry name" value="DDE_3"/>
    <property type="match status" value="1"/>
</dbReference>
<sequence>MSQQGKALSSGQKLSIVNLKKSFDKERKLGPTVFTKDSIGRVAKGLDIGRRTVENILADYNKNNQTLIELPPKSRGKPPLRVSGDLVSSIRHHIRSMNLQGEHISVRSLRAWLIQEFKIDIPIMTLWRALRRIGFTYGRNKRRSTLKERDYVISARRKYLREKISNRNDNGTLKRPEVYLDETYLNKNHSNDNAWFLDEDGPWVNKPSGKGPRLIIVHAITINGWVNGAKLVFQAKISTGDYHGQMNYENFSKWFSNQLLPNIPSDSIIIMDNAKYHNILADDTFPTPRSNKRELQAWLENNHSNLNLHDDPSMLKAELYEICKKIAPPPEFKLDCMAEKHGHRILRTPQYHCELQPIESCWGIVKNFCRNHCDFTMKGLNKQLHYGFSKVSKATCQKLIEKVRQQEDLFWKEDAEVDAREMIEKGTKYSVENYINAEEEKDFE</sequence>
<dbReference type="PANTHER" id="PTHR33939:SF1">
    <property type="entry name" value="DUF4371 DOMAIN-CONTAINING PROTEIN"/>
    <property type="match status" value="1"/>
</dbReference>
<feature type="domain" description="Tc1-like transposase DDE" evidence="1">
    <location>
        <begin position="178"/>
        <end position="372"/>
    </location>
</feature>
<dbReference type="InterPro" id="IPR009057">
    <property type="entry name" value="Homeodomain-like_sf"/>
</dbReference>
<evidence type="ECO:0000313" key="2">
    <source>
        <dbReference type="EMBL" id="KKL87179.1"/>
    </source>
</evidence>
<dbReference type="PANTHER" id="PTHR33939">
    <property type="entry name" value="PROTEIN CBG22215"/>
    <property type="match status" value="1"/>
</dbReference>
<dbReference type="Gene3D" id="3.30.420.10">
    <property type="entry name" value="Ribonuclease H-like superfamily/Ribonuclease H"/>
    <property type="match status" value="1"/>
</dbReference>
<accession>A0A0F9FL89</accession>
<dbReference type="InterPro" id="IPR036397">
    <property type="entry name" value="RNaseH_sf"/>
</dbReference>